<name>A0A090MCZ8_9HYPO</name>
<dbReference type="EMBL" id="CBMI010002555">
    <property type="protein sequence ID" value="CEG04979.1"/>
    <property type="molecule type" value="Genomic_DNA"/>
</dbReference>
<proteinExistence type="predicted"/>
<accession>A0A090MCZ8</accession>
<protein>
    <submittedName>
        <fullName evidence="1">WGS project CBMI000000000 data, contig CS3069_c002557</fullName>
    </submittedName>
</protein>
<sequence length="62" mass="6675">MGRFKSQLGDLAVTLQNSSHQTKTHALLASSSCPQDLGSPPMLVQSSKVITDVVQRQLDPLI</sequence>
<gene>
    <name evidence="1" type="ORF">BN850_0086330</name>
</gene>
<dbReference type="AlphaFoldDB" id="A0A090MCZ8"/>
<organism evidence="1">
    <name type="scientific">Fusarium clavum</name>
    <dbReference type="NCBI Taxonomy" id="2594811"/>
    <lineage>
        <taxon>Eukaryota</taxon>
        <taxon>Fungi</taxon>
        <taxon>Dikarya</taxon>
        <taxon>Ascomycota</taxon>
        <taxon>Pezizomycotina</taxon>
        <taxon>Sordariomycetes</taxon>
        <taxon>Hypocreomycetidae</taxon>
        <taxon>Hypocreales</taxon>
        <taxon>Nectriaceae</taxon>
        <taxon>Fusarium</taxon>
        <taxon>Fusarium incarnatum-equiseti species complex</taxon>
    </lineage>
</organism>
<comment type="caution">
    <text evidence="1">The sequence shown here is derived from an EMBL/GenBank/DDBJ whole genome shotgun (WGS) entry which is preliminary data.</text>
</comment>
<reference evidence="1" key="1">
    <citation type="submission" date="2013-05" db="EMBL/GenBank/DDBJ databases">
        <title>Draft genome sequences of six wheat associated Fusarium spp. isolates.</title>
        <authorList>
            <person name="Moolhuijzen P.M."/>
            <person name="Manners J.M."/>
            <person name="Wilcox S."/>
            <person name="Bellgard M.I."/>
            <person name="Gardiner D.M."/>
        </authorList>
    </citation>
    <scope>NUCLEOTIDE SEQUENCE</scope>
    <source>
        <strain evidence="1">CS3069</strain>
    </source>
</reference>
<evidence type="ECO:0000313" key="1">
    <source>
        <dbReference type="EMBL" id="CEG04979.1"/>
    </source>
</evidence>